<proteinExistence type="predicted"/>
<evidence type="ECO:0000256" key="5">
    <source>
        <dbReference type="ARBA" id="ARBA00023110"/>
    </source>
</evidence>
<dbReference type="OrthoDB" id="1902587at2759"/>
<comment type="caution">
    <text evidence="10">The sequence shown here is derived from an EMBL/GenBank/DDBJ whole genome shotgun (WGS) entry which is preliminary data.</text>
</comment>
<dbReference type="Proteomes" id="UP000319731">
    <property type="component" value="Unassembled WGS sequence"/>
</dbReference>
<dbReference type="AlphaFoldDB" id="A0A507CHR7"/>
<dbReference type="PANTHER" id="PTHR46512:SF9">
    <property type="entry name" value="PEPTIDYLPROLYL ISOMERASE"/>
    <property type="match status" value="1"/>
</dbReference>
<evidence type="ECO:0000313" key="10">
    <source>
        <dbReference type="EMBL" id="TPX37153.1"/>
    </source>
</evidence>
<dbReference type="InterPro" id="IPR001179">
    <property type="entry name" value="PPIase_FKBP_dom"/>
</dbReference>
<reference evidence="10 11" key="1">
    <citation type="journal article" date="2019" name="Sci. Rep.">
        <title>Comparative genomics of chytrid fungi reveal insights into the obligate biotrophic and pathogenic lifestyle of Synchytrium endobioticum.</title>
        <authorList>
            <person name="van de Vossenberg B.T.L.H."/>
            <person name="Warris S."/>
            <person name="Nguyen H.D.T."/>
            <person name="van Gent-Pelzer M.P.E."/>
            <person name="Joly D.L."/>
            <person name="van de Geest H.C."/>
            <person name="Bonants P.J.M."/>
            <person name="Smith D.S."/>
            <person name="Levesque C.A."/>
            <person name="van der Lee T.A.J."/>
        </authorList>
    </citation>
    <scope>NUCLEOTIDE SEQUENCE [LARGE SCALE GENOMIC DNA]</scope>
    <source>
        <strain evidence="10 11">JEL517</strain>
    </source>
</reference>
<feature type="region of interest" description="Disordered" evidence="8">
    <location>
        <begin position="8"/>
        <end position="33"/>
    </location>
</feature>
<evidence type="ECO:0000256" key="6">
    <source>
        <dbReference type="ARBA" id="ARBA00023235"/>
    </source>
</evidence>
<evidence type="ECO:0000256" key="3">
    <source>
        <dbReference type="ARBA" id="ARBA00022737"/>
    </source>
</evidence>
<dbReference type="Gene3D" id="1.25.40.10">
    <property type="entry name" value="Tetratricopeptide repeat domain"/>
    <property type="match status" value="1"/>
</dbReference>
<keyword evidence="11" id="KW-1185">Reference proteome</keyword>
<dbReference type="SMART" id="SM00028">
    <property type="entry name" value="TPR"/>
    <property type="match status" value="3"/>
</dbReference>
<evidence type="ECO:0000256" key="7">
    <source>
        <dbReference type="PROSITE-ProRule" id="PRU00277"/>
    </source>
</evidence>
<evidence type="ECO:0000256" key="8">
    <source>
        <dbReference type="SAM" id="MobiDB-lite"/>
    </source>
</evidence>
<evidence type="ECO:0000256" key="2">
    <source>
        <dbReference type="ARBA" id="ARBA00013194"/>
    </source>
</evidence>
<dbReference type="EMBL" id="QEAO01000003">
    <property type="protein sequence ID" value="TPX37153.1"/>
    <property type="molecule type" value="Genomic_DNA"/>
</dbReference>
<evidence type="ECO:0000259" key="9">
    <source>
        <dbReference type="PROSITE" id="PS50059"/>
    </source>
</evidence>
<dbReference type="InterPro" id="IPR019734">
    <property type="entry name" value="TPR_rpt"/>
</dbReference>
<dbReference type="PROSITE" id="PS50059">
    <property type="entry name" value="FKBP_PPIASE"/>
    <property type="match status" value="1"/>
</dbReference>
<feature type="domain" description="PPIase FKBP-type" evidence="9">
    <location>
        <begin position="62"/>
        <end position="150"/>
    </location>
</feature>
<accession>A0A507CHR7</accession>
<keyword evidence="6 7" id="KW-0413">Isomerase</keyword>
<sequence length="314" mass="34459">MDIAAIEAEIAASNKENDEASKEDLPKTGGPIDEKGFTLLISDGSLKKKVLKEGEGDSFPDGTYVTVHYSGMLDNGKVFDSSRQRNRPFEFKIGQGQVIKGWDMGVATMKAGEISMLACGPDLAYGAKGSAPHIKPNATLYFEIEILSATPPHDPISQRITEAKSMKEKANKHYGDKQYPSAIHIYAKALDRISYSWGATPYEETEIRTLRLALYSNLAAARLNNNELEESVIASEAVLEMDQRNVKALFRLSKAKKGLGSFGDAISYLELAAKYDPNDSTIRAELASVKKAHEAFKSKEKKIYSTMLFGSEST</sequence>
<gene>
    <name evidence="10" type="ORF">SmJEL517_g01052</name>
</gene>
<dbReference type="GeneID" id="42002277"/>
<keyword evidence="5 7" id="KW-0697">Rotamase</keyword>
<name>A0A507CHR7_9FUNG</name>
<dbReference type="Gene3D" id="3.10.50.40">
    <property type="match status" value="1"/>
</dbReference>
<evidence type="ECO:0000256" key="4">
    <source>
        <dbReference type="ARBA" id="ARBA00022803"/>
    </source>
</evidence>
<dbReference type="Pfam" id="PF00254">
    <property type="entry name" value="FKBP_C"/>
    <property type="match status" value="1"/>
</dbReference>
<dbReference type="STRING" id="1806994.A0A507CHR7"/>
<feature type="compositionally biased region" description="Basic and acidic residues" evidence="8">
    <location>
        <begin position="15"/>
        <end position="33"/>
    </location>
</feature>
<comment type="catalytic activity">
    <reaction evidence="1 7">
        <text>[protein]-peptidylproline (omega=180) = [protein]-peptidylproline (omega=0)</text>
        <dbReference type="Rhea" id="RHEA:16237"/>
        <dbReference type="Rhea" id="RHEA-COMP:10747"/>
        <dbReference type="Rhea" id="RHEA-COMP:10748"/>
        <dbReference type="ChEBI" id="CHEBI:83833"/>
        <dbReference type="ChEBI" id="CHEBI:83834"/>
        <dbReference type="EC" id="5.2.1.8"/>
    </reaction>
</comment>
<organism evidence="10 11">
    <name type="scientific">Synchytrium microbalum</name>
    <dbReference type="NCBI Taxonomy" id="1806994"/>
    <lineage>
        <taxon>Eukaryota</taxon>
        <taxon>Fungi</taxon>
        <taxon>Fungi incertae sedis</taxon>
        <taxon>Chytridiomycota</taxon>
        <taxon>Chytridiomycota incertae sedis</taxon>
        <taxon>Chytridiomycetes</taxon>
        <taxon>Synchytriales</taxon>
        <taxon>Synchytriaceae</taxon>
        <taxon>Synchytrium</taxon>
    </lineage>
</organism>
<evidence type="ECO:0000256" key="1">
    <source>
        <dbReference type="ARBA" id="ARBA00000971"/>
    </source>
</evidence>
<dbReference type="RefSeq" id="XP_031027223.1">
    <property type="nucleotide sequence ID" value="XM_031166980.1"/>
</dbReference>
<dbReference type="InterPro" id="IPR050754">
    <property type="entry name" value="FKBP4/5/8-like"/>
</dbReference>
<keyword evidence="3" id="KW-0677">Repeat</keyword>
<keyword evidence="4" id="KW-0802">TPR repeat</keyword>
<protein>
    <recommendedName>
        <fullName evidence="2 7">peptidylprolyl isomerase</fullName>
        <ecNumber evidence="2 7">5.2.1.8</ecNumber>
    </recommendedName>
</protein>
<dbReference type="EC" id="5.2.1.8" evidence="2 7"/>
<dbReference type="PANTHER" id="PTHR46512">
    <property type="entry name" value="PEPTIDYLPROLYL ISOMERASE"/>
    <property type="match status" value="1"/>
</dbReference>
<dbReference type="FunFam" id="3.10.50.40:FF:000006">
    <property type="entry name" value="Peptidyl-prolyl cis-trans isomerase"/>
    <property type="match status" value="1"/>
</dbReference>
<dbReference type="InterPro" id="IPR011990">
    <property type="entry name" value="TPR-like_helical_dom_sf"/>
</dbReference>
<dbReference type="SUPFAM" id="SSF48452">
    <property type="entry name" value="TPR-like"/>
    <property type="match status" value="1"/>
</dbReference>
<dbReference type="SUPFAM" id="SSF54534">
    <property type="entry name" value="FKBP-like"/>
    <property type="match status" value="1"/>
</dbReference>
<dbReference type="InterPro" id="IPR046357">
    <property type="entry name" value="PPIase_dom_sf"/>
</dbReference>
<dbReference type="GO" id="GO:0003755">
    <property type="term" value="F:peptidyl-prolyl cis-trans isomerase activity"/>
    <property type="evidence" value="ECO:0007669"/>
    <property type="project" value="UniProtKB-KW"/>
</dbReference>
<evidence type="ECO:0000313" key="11">
    <source>
        <dbReference type="Proteomes" id="UP000319731"/>
    </source>
</evidence>